<proteinExistence type="predicted"/>
<keyword evidence="1" id="KW-0472">Membrane</keyword>
<keyword evidence="1" id="KW-0812">Transmembrane</keyword>
<name>A0A646QWC0_9CAUD</name>
<dbReference type="EMBL" id="MK613347">
    <property type="protein sequence ID" value="QBQ72699.1"/>
    <property type="molecule type" value="Genomic_DNA"/>
</dbReference>
<feature type="transmembrane region" description="Helical" evidence="1">
    <location>
        <begin position="130"/>
        <end position="152"/>
    </location>
</feature>
<gene>
    <name evidence="2" type="ORF">CRP5_gp33</name>
</gene>
<organism evidence="2 3">
    <name type="scientific">Roseobacter phage CRP-5</name>
    <dbReference type="NCBI Taxonomy" id="2559284"/>
    <lineage>
        <taxon>Viruses</taxon>
        <taxon>Duplodnaviria</taxon>
        <taxon>Heunggongvirae</taxon>
        <taxon>Uroviricota</taxon>
        <taxon>Caudoviricetes</taxon>
        <taxon>Zobellviridae</taxon>
        <taxon>Cobavirinae</taxon>
        <taxon>Veravirus</taxon>
    </lineage>
</organism>
<sequence length="158" mass="17411">MIDPFTAFAAAQTAVSAIKKGIQLGKDIGGISNDLARFAGAVSDLSFAHKQSENPPWYAVLFGGNGPSAMDIFAKKKQAEALRAEIKQYIQFAYGQSAWEELLKIEAQVRKDRQKTMYRKAEIKQTIVEWSLGILVVLSGIGLLGVGVYFLGKKQEKW</sequence>
<evidence type="ECO:0000313" key="2">
    <source>
        <dbReference type="EMBL" id="QBQ72699.1"/>
    </source>
</evidence>
<protein>
    <submittedName>
        <fullName evidence="2">Uncharacterized protein</fullName>
    </submittedName>
</protein>
<accession>A0A646QWC0</accession>
<evidence type="ECO:0000256" key="1">
    <source>
        <dbReference type="SAM" id="Phobius"/>
    </source>
</evidence>
<dbReference type="Proteomes" id="UP000425344">
    <property type="component" value="Segment"/>
</dbReference>
<keyword evidence="1" id="KW-1133">Transmembrane helix</keyword>
<evidence type="ECO:0000313" key="3">
    <source>
        <dbReference type="Proteomes" id="UP000425344"/>
    </source>
</evidence>
<reference evidence="2 3" key="1">
    <citation type="journal article" date="2019" name="mSystems">
        <title>Diverse, abundant and novel viruses infecting the marine abundant Roseobacter RCA lineage.</title>
        <authorList>
            <person name="Zhang Z.F."/>
            <person name="Chen F."/>
            <person name="Chu X."/>
            <person name="Zhang H."/>
            <person name="Luo H.W."/>
            <person name="Zhai Z.Q."/>
            <person name="Yang M.Y."/>
            <person name="Zhao Y.L."/>
        </authorList>
    </citation>
    <scope>NUCLEOTIDE SEQUENCE [LARGE SCALE GENOMIC DNA]</scope>
</reference>